<dbReference type="PANTHER" id="PTHR24248">
    <property type="entry name" value="ADRENERGIC RECEPTOR-RELATED G-PROTEIN COUPLED RECEPTOR"/>
    <property type="match status" value="1"/>
</dbReference>
<dbReference type="GO" id="GO:0007602">
    <property type="term" value="P:phototransduction"/>
    <property type="evidence" value="ECO:0000318"/>
    <property type="project" value="GO_Central"/>
</dbReference>
<evidence type="ECO:0000256" key="6">
    <source>
        <dbReference type="ARBA" id="ARBA00023136"/>
    </source>
</evidence>
<evidence type="ECO:0000256" key="2">
    <source>
        <dbReference type="ARBA" id="ARBA00022475"/>
    </source>
</evidence>
<evidence type="ECO:0000256" key="4">
    <source>
        <dbReference type="ARBA" id="ARBA00022989"/>
    </source>
</evidence>
<keyword evidence="6 10" id="KW-0472">Membrane</keyword>
<dbReference type="PRINTS" id="PR00237">
    <property type="entry name" value="GPCRRHODOPSN"/>
</dbReference>
<dbReference type="InterPro" id="IPR017452">
    <property type="entry name" value="GPCR_Rhodpsn_7TM"/>
</dbReference>
<dbReference type="PhylomeDB" id="A7RN78"/>
<feature type="transmembrane region" description="Helical" evidence="10">
    <location>
        <begin position="153"/>
        <end position="177"/>
    </location>
</feature>
<dbReference type="Gene3D" id="1.20.1070.10">
    <property type="entry name" value="Rhodopsin 7-helix transmembrane proteins"/>
    <property type="match status" value="1"/>
</dbReference>
<evidence type="ECO:0000313" key="13">
    <source>
        <dbReference type="Proteomes" id="UP000001593"/>
    </source>
</evidence>
<evidence type="ECO:0000256" key="7">
    <source>
        <dbReference type="ARBA" id="ARBA00023170"/>
    </source>
</evidence>
<dbReference type="PROSITE" id="PS00237">
    <property type="entry name" value="G_PROTEIN_RECEP_F1_1"/>
    <property type="match status" value="1"/>
</dbReference>
<dbReference type="GO" id="GO:0007186">
    <property type="term" value="P:G protein-coupled receptor signaling pathway"/>
    <property type="evidence" value="ECO:0000318"/>
    <property type="project" value="GO_Central"/>
</dbReference>
<keyword evidence="8 9" id="KW-0807">Transducer</keyword>
<keyword evidence="13" id="KW-1185">Reference proteome</keyword>
<evidence type="ECO:0000256" key="1">
    <source>
        <dbReference type="ARBA" id="ARBA00004651"/>
    </source>
</evidence>
<dbReference type="GO" id="GO:0005886">
    <property type="term" value="C:plasma membrane"/>
    <property type="evidence" value="ECO:0000318"/>
    <property type="project" value="GO_Central"/>
</dbReference>
<dbReference type="SMART" id="SM01381">
    <property type="entry name" value="7TM_GPCR_Srsx"/>
    <property type="match status" value="1"/>
</dbReference>
<comment type="similarity">
    <text evidence="9">Belongs to the G-protein coupled receptor 1 family.</text>
</comment>
<feature type="transmembrane region" description="Helical" evidence="10">
    <location>
        <begin position="328"/>
        <end position="350"/>
    </location>
</feature>
<feature type="transmembrane region" description="Helical" evidence="10">
    <location>
        <begin position="26"/>
        <end position="45"/>
    </location>
</feature>
<accession>A7RN78</accession>
<evidence type="ECO:0000256" key="5">
    <source>
        <dbReference type="ARBA" id="ARBA00023040"/>
    </source>
</evidence>
<dbReference type="CDD" id="cd00637">
    <property type="entry name" value="7tm_classA_rhodopsin-like"/>
    <property type="match status" value="1"/>
</dbReference>
<feature type="transmembrane region" description="Helical" evidence="10">
    <location>
        <begin position="296"/>
        <end position="316"/>
    </location>
</feature>
<dbReference type="InParanoid" id="A7RN78"/>
<proteinExistence type="inferred from homology"/>
<dbReference type="HOGENOM" id="CLU_009579_11_6_1"/>
<feature type="domain" description="G-protein coupled receptors family 1 profile" evidence="11">
    <location>
        <begin position="5"/>
        <end position="348"/>
    </location>
</feature>
<dbReference type="GO" id="GO:0008020">
    <property type="term" value="F:G protein-coupled photoreceptor activity"/>
    <property type="evidence" value="ECO:0000318"/>
    <property type="project" value="GO_Central"/>
</dbReference>
<dbReference type="EMBL" id="DS469522">
    <property type="protein sequence ID" value="EDO47018.1"/>
    <property type="molecule type" value="Genomic_DNA"/>
</dbReference>
<reference evidence="12 13" key="1">
    <citation type="journal article" date="2007" name="Science">
        <title>Sea anemone genome reveals ancestral eumetazoan gene repertoire and genomic organization.</title>
        <authorList>
            <person name="Putnam N.H."/>
            <person name="Srivastava M."/>
            <person name="Hellsten U."/>
            <person name="Dirks B."/>
            <person name="Chapman J."/>
            <person name="Salamov A."/>
            <person name="Terry A."/>
            <person name="Shapiro H."/>
            <person name="Lindquist E."/>
            <person name="Kapitonov V.V."/>
            <person name="Jurka J."/>
            <person name="Genikhovich G."/>
            <person name="Grigoriev I.V."/>
            <person name="Lucas S.M."/>
            <person name="Steele R.E."/>
            <person name="Finnerty J.R."/>
            <person name="Technau U."/>
            <person name="Martindale M.Q."/>
            <person name="Rokhsar D.S."/>
        </authorList>
    </citation>
    <scope>NUCLEOTIDE SEQUENCE [LARGE SCALE GENOMIC DNA]</scope>
    <source>
        <strain evidence="13">CH2 X CH6</strain>
    </source>
</reference>
<dbReference type="STRING" id="45351.A7RN78"/>
<dbReference type="SUPFAM" id="SSF81321">
    <property type="entry name" value="Family A G protein-coupled receptor-like"/>
    <property type="match status" value="1"/>
</dbReference>
<dbReference type="PROSITE" id="PS50262">
    <property type="entry name" value="G_PROTEIN_RECEP_F1_2"/>
    <property type="match status" value="1"/>
</dbReference>
<keyword evidence="5 9" id="KW-0297">G-protein coupled receptor</keyword>
<evidence type="ECO:0000313" key="12">
    <source>
        <dbReference type="EMBL" id="EDO47018.1"/>
    </source>
</evidence>
<dbReference type="InterPro" id="IPR000276">
    <property type="entry name" value="GPCR_Rhodpsn"/>
</dbReference>
<keyword evidence="7 9" id="KW-0675">Receptor</keyword>
<feature type="transmembrane region" description="Helical" evidence="10">
    <location>
        <begin position="65"/>
        <end position="86"/>
    </location>
</feature>
<dbReference type="Pfam" id="PF00001">
    <property type="entry name" value="7tm_1"/>
    <property type="match status" value="1"/>
</dbReference>
<feature type="non-terminal residue" evidence="12">
    <location>
        <position position="364"/>
    </location>
</feature>
<dbReference type="AlphaFoldDB" id="A7RN78"/>
<keyword evidence="4 10" id="KW-1133">Transmembrane helix</keyword>
<gene>
    <name evidence="12" type="ORF">NEMVEDRAFT_v1g61697</name>
</gene>
<dbReference type="GO" id="GO:0071482">
    <property type="term" value="P:cellular response to light stimulus"/>
    <property type="evidence" value="ECO:0000318"/>
    <property type="project" value="GO_Central"/>
</dbReference>
<protein>
    <recommendedName>
        <fullName evidence="11">G-protein coupled receptors family 1 profile domain-containing protein</fullName>
    </recommendedName>
</protein>
<name>A7RN78_NEMVE</name>
<evidence type="ECO:0000256" key="9">
    <source>
        <dbReference type="RuleBase" id="RU000688"/>
    </source>
</evidence>
<evidence type="ECO:0000256" key="3">
    <source>
        <dbReference type="ARBA" id="ARBA00022692"/>
    </source>
</evidence>
<feature type="transmembrane region" description="Helical" evidence="10">
    <location>
        <begin position="107"/>
        <end position="125"/>
    </location>
</feature>
<keyword evidence="3 9" id="KW-0812">Transmembrane</keyword>
<evidence type="ECO:0000256" key="8">
    <source>
        <dbReference type="ARBA" id="ARBA00023224"/>
    </source>
</evidence>
<sequence>LIVMGNALVMYVILTTRELRKREANYFVVNLSFADCLVGMTVIPISVGVLLQPSNIIQHKNLRDFLGFAIFFFCICSIMSLTVLSLDRYFAITTPFRYIEVLTTRRAGMISSSVWIYSIVCALPPKFGVSSYACFIPNLDTCDFEDWSGSTKAVIFACLVLGLTYVLALTIMAFAYWKIFKVARTHARKIKGQNLVNPECKTTSFVQTRVFPKKSTGKGSSMLSKTQIGKSVMRTGASKSETRKNHLTVIHNPKRVQNNYQELKLESISERINAEARKRRRLSRDRQTDIRIAKGFLVVIGAYFVCWTPFCVGLAVDIVTREKRTDETLSLVFLWCGYANSLLNPVIYTWKYRQFRQALWKAWC</sequence>
<keyword evidence="2" id="KW-1003">Cell membrane</keyword>
<dbReference type="Proteomes" id="UP000001593">
    <property type="component" value="Unassembled WGS sequence"/>
</dbReference>
<feature type="non-terminal residue" evidence="12">
    <location>
        <position position="1"/>
    </location>
</feature>
<organism evidence="12 13">
    <name type="scientific">Nematostella vectensis</name>
    <name type="common">Starlet sea anemone</name>
    <dbReference type="NCBI Taxonomy" id="45351"/>
    <lineage>
        <taxon>Eukaryota</taxon>
        <taxon>Metazoa</taxon>
        <taxon>Cnidaria</taxon>
        <taxon>Anthozoa</taxon>
        <taxon>Hexacorallia</taxon>
        <taxon>Actiniaria</taxon>
        <taxon>Edwardsiidae</taxon>
        <taxon>Nematostella</taxon>
    </lineage>
</organism>
<comment type="subcellular location">
    <subcellularLocation>
        <location evidence="1">Cell membrane</location>
        <topology evidence="1">Multi-pass membrane protein</topology>
    </subcellularLocation>
</comment>
<evidence type="ECO:0000259" key="11">
    <source>
        <dbReference type="PROSITE" id="PS50262"/>
    </source>
</evidence>
<dbReference type="eggNOG" id="KOG3656">
    <property type="taxonomic scope" value="Eukaryota"/>
</dbReference>
<evidence type="ECO:0000256" key="10">
    <source>
        <dbReference type="SAM" id="Phobius"/>
    </source>
</evidence>
<dbReference type="OMA" id="FCICSIM"/>